<dbReference type="InterPro" id="IPR009057">
    <property type="entry name" value="Homeodomain-like_sf"/>
</dbReference>
<dbReference type="OrthoDB" id="4542604at2"/>
<gene>
    <name evidence="4" type="ORF">FB458_3606</name>
</gene>
<evidence type="ECO:0000313" key="4">
    <source>
        <dbReference type="EMBL" id="TQJ10482.1"/>
    </source>
</evidence>
<dbReference type="InterPro" id="IPR050109">
    <property type="entry name" value="HTH-type_TetR-like_transc_reg"/>
</dbReference>
<feature type="domain" description="HTH tetR-type" evidence="3">
    <location>
        <begin position="19"/>
        <end position="78"/>
    </location>
</feature>
<dbReference type="SUPFAM" id="SSF48498">
    <property type="entry name" value="Tetracyclin repressor-like, C-terminal domain"/>
    <property type="match status" value="1"/>
</dbReference>
<evidence type="ECO:0000256" key="2">
    <source>
        <dbReference type="PROSITE-ProRule" id="PRU00335"/>
    </source>
</evidence>
<dbReference type="SUPFAM" id="SSF46689">
    <property type="entry name" value="Homeodomain-like"/>
    <property type="match status" value="1"/>
</dbReference>
<dbReference type="RefSeq" id="WP_141849700.1">
    <property type="nucleotide sequence ID" value="NZ_BAAAPR010000012.1"/>
</dbReference>
<dbReference type="PANTHER" id="PTHR30055">
    <property type="entry name" value="HTH-TYPE TRANSCRIPTIONAL REGULATOR RUTR"/>
    <property type="match status" value="1"/>
</dbReference>
<proteinExistence type="predicted"/>
<dbReference type="Pfam" id="PF19344">
    <property type="entry name" value="TetR_C_32"/>
    <property type="match status" value="1"/>
</dbReference>
<dbReference type="InterPro" id="IPR036271">
    <property type="entry name" value="Tet_transcr_reg_TetR-rel_C_sf"/>
</dbReference>
<dbReference type="GO" id="GO:0000976">
    <property type="term" value="F:transcription cis-regulatory region binding"/>
    <property type="evidence" value="ECO:0007669"/>
    <property type="project" value="TreeGrafter"/>
</dbReference>
<comment type="caution">
    <text evidence="4">The sequence shown here is derived from an EMBL/GenBank/DDBJ whole genome shotgun (WGS) entry which is preliminary data.</text>
</comment>
<dbReference type="InterPro" id="IPR001647">
    <property type="entry name" value="HTH_TetR"/>
</dbReference>
<dbReference type="EMBL" id="VFMN01000001">
    <property type="protein sequence ID" value="TQJ10482.1"/>
    <property type="molecule type" value="Genomic_DNA"/>
</dbReference>
<name>A0A542E563_9MICO</name>
<dbReference type="AlphaFoldDB" id="A0A542E563"/>
<dbReference type="Proteomes" id="UP000317893">
    <property type="component" value="Unassembled WGS sequence"/>
</dbReference>
<dbReference type="PANTHER" id="PTHR30055:SF226">
    <property type="entry name" value="HTH-TYPE TRANSCRIPTIONAL REGULATOR PKSA"/>
    <property type="match status" value="1"/>
</dbReference>
<evidence type="ECO:0000259" key="3">
    <source>
        <dbReference type="PROSITE" id="PS50977"/>
    </source>
</evidence>
<dbReference type="Pfam" id="PF00440">
    <property type="entry name" value="TetR_N"/>
    <property type="match status" value="1"/>
</dbReference>
<organism evidence="4 5">
    <name type="scientific">Lapillicoccus jejuensis</name>
    <dbReference type="NCBI Taxonomy" id="402171"/>
    <lineage>
        <taxon>Bacteria</taxon>
        <taxon>Bacillati</taxon>
        <taxon>Actinomycetota</taxon>
        <taxon>Actinomycetes</taxon>
        <taxon>Micrococcales</taxon>
        <taxon>Intrasporangiaceae</taxon>
        <taxon>Lapillicoccus</taxon>
    </lineage>
</organism>
<evidence type="ECO:0000256" key="1">
    <source>
        <dbReference type="ARBA" id="ARBA00023125"/>
    </source>
</evidence>
<dbReference type="Gene3D" id="1.10.357.10">
    <property type="entry name" value="Tetracycline Repressor, domain 2"/>
    <property type="match status" value="1"/>
</dbReference>
<evidence type="ECO:0000313" key="5">
    <source>
        <dbReference type="Proteomes" id="UP000317893"/>
    </source>
</evidence>
<keyword evidence="1 2" id="KW-0238">DNA-binding</keyword>
<accession>A0A542E563</accession>
<protein>
    <submittedName>
        <fullName evidence="4">TetR family transcriptional regulator</fullName>
    </submittedName>
</protein>
<dbReference type="PROSITE" id="PS50977">
    <property type="entry name" value="HTH_TETR_2"/>
    <property type="match status" value="1"/>
</dbReference>
<feature type="DNA-binding region" description="H-T-H motif" evidence="2">
    <location>
        <begin position="41"/>
        <end position="60"/>
    </location>
</feature>
<keyword evidence="5" id="KW-1185">Reference proteome</keyword>
<dbReference type="InterPro" id="IPR045823">
    <property type="entry name" value="TetR_C_32"/>
</dbReference>
<reference evidence="4 5" key="1">
    <citation type="submission" date="2019-06" db="EMBL/GenBank/DDBJ databases">
        <title>Sequencing the genomes of 1000 actinobacteria strains.</title>
        <authorList>
            <person name="Klenk H.-P."/>
        </authorList>
    </citation>
    <scope>NUCLEOTIDE SEQUENCE [LARGE SCALE GENOMIC DNA]</scope>
    <source>
        <strain evidence="4 5">DSM 18607</strain>
    </source>
</reference>
<dbReference type="GO" id="GO:0003700">
    <property type="term" value="F:DNA-binding transcription factor activity"/>
    <property type="evidence" value="ECO:0007669"/>
    <property type="project" value="TreeGrafter"/>
</dbReference>
<sequence length="227" mass="23856">MSSAPAPDGRSTRWAQHRLERRRELVEATLRAIRRHGAGVGMDEVALAAGTSKTVVYRHFTDKAGLYHAVAERVDEIILRDLGRALGEAGVPLTDLAADPRHLVATAVDAYLSLVEKDPEVYRFIVAAPLLERGTGSGAGADPAASVSDHVAEQLAALFAEALAATGSDTAAAPVWARGVVGMVRAAADAWLAGQPGFAGLPRRALTEHLATLAWTGLATTWPADAR</sequence>